<keyword evidence="3 10" id="KW-0812">Transmembrane</keyword>
<dbReference type="OrthoDB" id="5576752at2759"/>
<comment type="function">
    <text evidence="9 10">Essential for the assembly of ubiquinol-cytochrome c reductase. It has a direct effect on the correct occurrence of the Rieske protein, core 4, core 5 and apocytochrome b.</text>
</comment>
<sequence>MERPLWVRWAKVWAVGGGIIGSGLLLFKYTTPTDEELINALSPELREQYEKQKVLRREEQRQLMDLVKQTSQSNDPIWKTGPFNAPWEGKQNTEAVFNSIQQNEAETRQKEDLQRVMADLDTLRQKSELRTQVIVNEKKKNWWKVW</sequence>
<keyword evidence="7 10" id="KW-0472">Membrane</keyword>
<protein>
    <recommendedName>
        <fullName evidence="10">Cytochrome b mRNA-processing protein 4</fullName>
    </recommendedName>
</protein>
<evidence type="ECO:0000256" key="6">
    <source>
        <dbReference type="ARBA" id="ARBA00023128"/>
    </source>
</evidence>
<evidence type="ECO:0000256" key="5">
    <source>
        <dbReference type="ARBA" id="ARBA00022989"/>
    </source>
</evidence>
<dbReference type="Proteomes" id="UP000644660">
    <property type="component" value="Unassembled WGS sequence"/>
</dbReference>
<reference evidence="11 12" key="1">
    <citation type="submission" date="2020-05" db="EMBL/GenBank/DDBJ databases">
        <authorList>
            <person name="Casaregola S."/>
            <person name="Devillers H."/>
            <person name="Grondin C."/>
        </authorList>
    </citation>
    <scope>NUCLEOTIDE SEQUENCE [LARGE SCALE GENOMIC DNA]</scope>
    <source>
        <strain evidence="11 12">CLIB 1767</strain>
    </source>
</reference>
<evidence type="ECO:0000256" key="8">
    <source>
        <dbReference type="ARBA" id="ARBA00023186"/>
    </source>
</evidence>
<comment type="similarity">
    <text evidence="2 10">Belongs to the CBP4 family.</text>
</comment>
<accession>A0A8H2VHY7</accession>
<keyword evidence="6 10" id="KW-0496">Mitochondrion</keyword>
<keyword evidence="8 10" id="KW-0143">Chaperone</keyword>
<name>A0A8H2VHY7_9SACH</name>
<comment type="caution">
    <text evidence="11">The sequence shown here is derived from an EMBL/GenBank/DDBJ whole genome shotgun (WGS) entry which is preliminary data.</text>
</comment>
<dbReference type="EMBL" id="CAEFZW010000007">
    <property type="protein sequence ID" value="CAB4255756.1"/>
    <property type="molecule type" value="Genomic_DNA"/>
</dbReference>
<dbReference type="PANTHER" id="PTHR28202">
    <property type="entry name" value="ASSEMBLY FACTOR CBP4"/>
    <property type="match status" value="1"/>
</dbReference>
<evidence type="ECO:0000256" key="1">
    <source>
        <dbReference type="ARBA" id="ARBA00004434"/>
    </source>
</evidence>
<comment type="subcellular location">
    <subcellularLocation>
        <location evidence="1 10">Mitochondrion inner membrane</location>
        <topology evidence="1 10">Single-pass membrane protein</topology>
    </subcellularLocation>
</comment>
<dbReference type="GeneID" id="64858815"/>
<dbReference type="RefSeq" id="XP_041407600.1">
    <property type="nucleotide sequence ID" value="XM_041551666.1"/>
</dbReference>
<dbReference type="InterPro" id="IPR012420">
    <property type="entry name" value="Cbp4"/>
</dbReference>
<keyword evidence="5 10" id="KW-1133">Transmembrane helix</keyword>
<evidence type="ECO:0000256" key="9">
    <source>
        <dbReference type="ARBA" id="ARBA00025413"/>
    </source>
</evidence>
<gene>
    <name evidence="11" type="ORF">KABA2_07S03762</name>
</gene>
<keyword evidence="12" id="KW-1185">Reference proteome</keyword>
<evidence type="ECO:0000256" key="10">
    <source>
        <dbReference type="RuleBase" id="RU368005"/>
    </source>
</evidence>
<dbReference type="GO" id="GO:0005743">
    <property type="term" value="C:mitochondrial inner membrane"/>
    <property type="evidence" value="ECO:0007669"/>
    <property type="project" value="UniProtKB-SubCell"/>
</dbReference>
<keyword evidence="4 10" id="KW-0999">Mitochondrion inner membrane</keyword>
<dbReference type="GO" id="GO:0034551">
    <property type="term" value="P:mitochondrial respiratory chain complex III assembly"/>
    <property type="evidence" value="ECO:0007669"/>
    <property type="project" value="TreeGrafter"/>
</dbReference>
<evidence type="ECO:0000256" key="3">
    <source>
        <dbReference type="ARBA" id="ARBA00022692"/>
    </source>
</evidence>
<evidence type="ECO:0000313" key="11">
    <source>
        <dbReference type="EMBL" id="CAB4255756.1"/>
    </source>
</evidence>
<evidence type="ECO:0000313" key="12">
    <source>
        <dbReference type="Proteomes" id="UP000644660"/>
    </source>
</evidence>
<dbReference type="AlphaFoldDB" id="A0A8H2VHY7"/>
<feature type="transmembrane region" description="Helical" evidence="10">
    <location>
        <begin position="6"/>
        <end position="27"/>
    </location>
</feature>
<organism evidence="11 12">
    <name type="scientific">Maudiozyma barnettii</name>
    <dbReference type="NCBI Taxonomy" id="61262"/>
    <lineage>
        <taxon>Eukaryota</taxon>
        <taxon>Fungi</taxon>
        <taxon>Dikarya</taxon>
        <taxon>Ascomycota</taxon>
        <taxon>Saccharomycotina</taxon>
        <taxon>Saccharomycetes</taxon>
        <taxon>Saccharomycetales</taxon>
        <taxon>Saccharomycetaceae</taxon>
        <taxon>Maudiozyma</taxon>
    </lineage>
</organism>
<proteinExistence type="inferred from homology"/>
<evidence type="ECO:0000256" key="7">
    <source>
        <dbReference type="ARBA" id="ARBA00023136"/>
    </source>
</evidence>
<evidence type="ECO:0000256" key="2">
    <source>
        <dbReference type="ARBA" id="ARBA00006780"/>
    </source>
</evidence>
<dbReference type="Pfam" id="PF07960">
    <property type="entry name" value="CBP4"/>
    <property type="match status" value="1"/>
</dbReference>
<dbReference type="PANTHER" id="PTHR28202:SF1">
    <property type="entry name" value="ASSEMBLY FACTOR CBP4"/>
    <property type="match status" value="1"/>
</dbReference>
<evidence type="ECO:0000256" key="4">
    <source>
        <dbReference type="ARBA" id="ARBA00022792"/>
    </source>
</evidence>